<dbReference type="OrthoDB" id="1421090at2759"/>
<dbReference type="PANTHER" id="PTHR11017">
    <property type="entry name" value="LEUCINE-RICH REPEAT-CONTAINING PROTEIN"/>
    <property type="match status" value="1"/>
</dbReference>
<dbReference type="Gramene" id="PRQ34080">
    <property type="protein sequence ID" value="PRQ34080"/>
    <property type="gene ID" value="RchiOBHm_Chr5g0064871"/>
</dbReference>
<gene>
    <name evidence="8" type="ORF">RchiOBHm_Chr5g0064871</name>
</gene>
<proteinExistence type="predicted"/>
<reference evidence="8 9" key="1">
    <citation type="journal article" date="2018" name="Nat. Genet.">
        <title>The Rosa genome provides new insights in the design of modern roses.</title>
        <authorList>
            <person name="Bendahmane M."/>
        </authorList>
    </citation>
    <scope>NUCLEOTIDE SEQUENCE [LARGE SCALE GENOMIC DNA]</scope>
    <source>
        <strain evidence="9">cv. Old Blush</strain>
    </source>
</reference>
<dbReference type="Gene3D" id="3.80.10.10">
    <property type="entry name" value="Ribonuclease Inhibitor"/>
    <property type="match status" value="2"/>
</dbReference>
<comment type="catalytic activity">
    <reaction evidence="6">
        <text>NAD(+) + H2O = ADP-D-ribose + nicotinamide + H(+)</text>
        <dbReference type="Rhea" id="RHEA:16301"/>
        <dbReference type="ChEBI" id="CHEBI:15377"/>
        <dbReference type="ChEBI" id="CHEBI:15378"/>
        <dbReference type="ChEBI" id="CHEBI:17154"/>
        <dbReference type="ChEBI" id="CHEBI:57540"/>
        <dbReference type="ChEBI" id="CHEBI:57967"/>
        <dbReference type="EC" id="3.2.2.6"/>
    </reaction>
    <physiologicalReaction direction="left-to-right" evidence="6">
        <dbReference type="Rhea" id="RHEA:16302"/>
    </physiologicalReaction>
</comment>
<dbReference type="SUPFAM" id="SSF52058">
    <property type="entry name" value="L domain-like"/>
    <property type="match status" value="1"/>
</dbReference>
<keyword evidence="4 8" id="KW-0378">Hydrolase</keyword>
<dbReference type="PANTHER" id="PTHR11017:SF527">
    <property type="entry name" value="TMV RESISTANCE PROTEIN N-LIKE"/>
    <property type="match status" value="1"/>
</dbReference>
<organism evidence="8 9">
    <name type="scientific">Rosa chinensis</name>
    <name type="common">China rose</name>
    <dbReference type="NCBI Taxonomy" id="74649"/>
    <lineage>
        <taxon>Eukaryota</taxon>
        <taxon>Viridiplantae</taxon>
        <taxon>Streptophyta</taxon>
        <taxon>Embryophyta</taxon>
        <taxon>Tracheophyta</taxon>
        <taxon>Spermatophyta</taxon>
        <taxon>Magnoliopsida</taxon>
        <taxon>eudicotyledons</taxon>
        <taxon>Gunneridae</taxon>
        <taxon>Pentapetalae</taxon>
        <taxon>rosids</taxon>
        <taxon>fabids</taxon>
        <taxon>Rosales</taxon>
        <taxon>Rosaceae</taxon>
        <taxon>Rosoideae</taxon>
        <taxon>Rosoideae incertae sedis</taxon>
        <taxon>Rosa</taxon>
    </lineage>
</organism>
<evidence type="ECO:0000256" key="4">
    <source>
        <dbReference type="ARBA" id="ARBA00022801"/>
    </source>
</evidence>
<dbReference type="Pfam" id="PF20160">
    <property type="entry name" value="C-JID"/>
    <property type="match status" value="1"/>
</dbReference>
<dbReference type="Pfam" id="PF23282">
    <property type="entry name" value="WHD_ROQ1"/>
    <property type="match status" value="1"/>
</dbReference>
<evidence type="ECO:0000313" key="9">
    <source>
        <dbReference type="Proteomes" id="UP000238479"/>
    </source>
</evidence>
<dbReference type="PRINTS" id="PR00364">
    <property type="entry name" value="DISEASERSIST"/>
</dbReference>
<dbReference type="Pfam" id="PF01582">
    <property type="entry name" value="TIR"/>
    <property type="match status" value="1"/>
</dbReference>
<dbReference type="Proteomes" id="UP000238479">
    <property type="component" value="Chromosome 5"/>
</dbReference>
<dbReference type="InterPro" id="IPR045344">
    <property type="entry name" value="C-JID"/>
</dbReference>
<evidence type="ECO:0000256" key="6">
    <source>
        <dbReference type="ARBA" id="ARBA00047304"/>
    </source>
</evidence>
<dbReference type="GO" id="GO:0043531">
    <property type="term" value="F:ADP binding"/>
    <property type="evidence" value="ECO:0007669"/>
    <property type="project" value="InterPro"/>
</dbReference>
<dbReference type="GO" id="GO:0006952">
    <property type="term" value="P:defense response"/>
    <property type="evidence" value="ECO:0007669"/>
    <property type="project" value="InterPro"/>
</dbReference>
<keyword evidence="5" id="KW-0520">NAD</keyword>
<evidence type="ECO:0000256" key="3">
    <source>
        <dbReference type="ARBA" id="ARBA00022737"/>
    </source>
</evidence>
<comment type="caution">
    <text evidence="8">The sequence shown here is derived from an EMBL/GenBank/DDBJ whole genome shotgun (WGS) entry which is preliminary data.</text>
</comment>
<dbReference type="InterPro" id="IPR058192">
    <property type="entry name" value="WHD_ROQ1-like"/>
</dbReference>
<protein>
    <recommendedName>
        <fullName evidence="1">ADP-ribosyl cyclase/cyclic ADP-ribose hydrolase</fullName>
        <ecNumber evidence="1">3.2.2.6</ecNumber>
    </recommendedName>
</protein>
<keyword evidence="9" id="KW-1185">Reference proteome</keyword>
<dbReference type="Gene3D" id="1.10.8.430">
    <property type="entry name" value="Helical domain of apoptotic protease-activating factors"/>
    <property type="match status" value="1"/>
</dbReference>
<evidence type="ECO:0000313" key="8">
    <source>
        <dbReference type="EMBL" id="PRQ34080.1"/>
    </source>
</evidence>
<dbReference type="InterPro" id="IPR000157">
    <property type="entry name" value="TIR_dom"/>
</dbReference>
<dbReference type="EC" id="3.2.2.6" evidence="1"/>
<dbReference type="InterPro" id="IPR002182">
    <property type="entry name" value="NB-ARC"/>
</dbReference>
<evidence type="ECO:0000256" key="2">
    <source>
        <dbReference type="ARBA" id="ARBA00022614"/>
    </source>
</evidence>
<accession>A0A2P6QIS9</accession>
<dbReference type="InterPro" id="IPR032675">
    <property type="entry name" value="LRR_dom_sf"/>
</dbReference>
<evidence type="ECO:0000259" key="7">
    <source>
        <dbReference type="PROSITE" id="PS50104"/>
    </source>
</evidence>
<dbReference type="InterPro" id="IPR044974">
    <property type="entry name" value="Disease_R_plants"/>
</dbReference>
<dbReference type="Pfam" id="PF00931">
    <property type="entry name" value="NB-ARC"/>
    <property type="match status" value="1"/>
</dbReference>
<dbReference type="SUPFAM" id="SSF52540">
    <property type="entry name" value="P-loop containing nucleoside triphosphate hydrolases"/>
    <property type="match status" value="1"/>
</dbReference>
<name>A0A2P6QIS9_ROSCH</name>
<dbReference type="FunFam" id="3.40.50.10140:FF:000007">
    <property type="entry name" value="Disease resistance protein (TIR-NBS-LRR class)"/>
    <property type="match status" value="1"/>
</dbReference>
<dbReference type="InterPro" id="IPR027417">
    <property type="entry name" value="P-loop_NTPase"/>
</dbReference>
<dbReference type="PROSITE" id="PS50104">
    <property type="entry name" value="TIR"/>
    <property type="match status" value="1"/>
</dbReference>
<dbReference type="InterPro" id="IPR042197">
    <property type="entry name" value="Apaf_helical"/>
</dbReference>
<dbReference type="Gene3D" id="3.40.50.10140">
    <property type="entry name" value="Toll/interleukin-1 receptor homology (TIR) domain"/>
    <property type="match status" value="1"/>
</dbReference>
<evidence type="ECO:0000256" key="5">
    <source>
        <dbReference type="ARBA" id="ARBA00023027"/>
    </source>
</evidence>
<evidence type="ECO:0000256" key="1">
    <source>
        <dbReference type="ARBA" id="ARBA00011982"/>
    </source>
</evidence>
<dbReference type="Gene3D" id="3.40.50.300">
    <property type="entry name" value="P-loop containing nucleotide triphosphate hydrolases"/>
    <property type="match status" value="1"/>
</dbReference>
<dbReference type="EMBL" id="PDCK01000043">
    <property type="protein sequence ID" value="PRQ34080.1"/>
    <property type="molecule type" value="Genomic_DNA"/>
</dbReference>
<sequence length="1141" mass="130460">MALSTHRASSSRAWAEPPPQWNFDVFLSFRGEDTRTGFVSHLYRELQYRQVFKTFKDDRELEIGASISPELLRAIEQSHLAIVVLSPNYASSTWCLDELSKIIESMETGDKRILPVFFNVDPSDVRHQRSSFAEAFAKHEVKFSNDPEKVEKWREALRKVANLSGWDAKNYKCESELIEVIVKRVWEKVLPTITLSDSKEKFVGIEFILRQMGLLLAPEEKDVRFIGIWGMGGVGKTTLARLVFERISHHFEVAEFLVDVRKRPLIDLRKQVLSPHVSLVWNENEVTKFIGKFLSNKKVLVVVDDVDSCDLLEKVALDKSWFGDGSRIIVTTRDKRVLVENDIKLSVELVGLNVSDALELFSHKAFKKDQPEEGFLELSKSFVYYSKGLPLALKTLGSSLYQRKLEEWNSTSESLRRIPNPTIFDSLKLSYDALNDLQRKMFLDIAFFYKGVKKGRVNQLLEYCYGYNCLIEINVLIEKSLLTIDQNDNVGMHGLIEEMAWEIVRQDSREEPGLRSRLCHRKDIFLVFTENTGTDAIKGIRLCLPCLEEADSSWNFECFSRMTKLEFLEFDNLIISSVPKFLPDYLRILIWNWYPSKSLPASFQPSMLAVLEMQRSNLVRLWDGRQDLPNLKRMDLGESKNLKETPDFTGIPNLEELYLLNCDGLVKVHQSIAVHKKLKRLRLDRCKNVKSFPRKIEMDSLEHLNLWECSKVKIPEFGEGMKNLSFILARGTATEELPSSIEHLVGLTGLCIRDSKSLQSLPGTAILKLKSLEILNMRGCPKLKKSVENMWETVSEKPPALRRLSSMKRKRMGPTGLCKRKSPEHLCLSPTPRAFPSLSALCLNDCNLCVIPDDIGYCFPSLSYLTLAGNNFDSLPASIKCLSKLWHIDLGRCKRLEQLPDLPLNDYLDVYADDCDSLKMLSEPSQQGRFPKLMHFNLRAANCFRLIDNEGLNNGIFSMLRRLAAQGISPDFLHSFEYHYRKSFDIVSPGSKISDWFDTQSEGDSLTVELPPDRESCTSELMGIVFCVAFSGKKDPIALEAPRLAIRCFSTRIVTDHALPNHQIVIDQHLSKHTMGDHLWVFFIGRCQIQDTTSCSIRFSFRLYHGINNPIPCSYCVKSCGARLLYEQDLKNLLNGTTNIL</sequence>
<dbReference type="SUPFAM" id="SSF52200">
    <property type="entry name" value="Toll/Interleukin receptor TIR domain"/>
    <property type="match status" value="1"/>
</dbReference>
<keyword evidence="2" id="KW-0433">Leucine-rich repeat</keyword>
<feature type="domain" description="TIR" evidence="7">
    <location>
        <begin position="21"/>
        <end position="189"/>
    </location>
</feature>
<dbReference type="OMA" id="PHSIAHL"/>
<dbReference type="AlphaFoldDB" id="A0A2P6QIS9"/>
<dbReference type="InterPro" id="IPR035897">
    <property type="entry name" value="Toll_tir_struct_dom_sf"/>
</dbReference>
<dbReference type="SMART" id="SM00255">
    <property type="entry name" value="TIR"/>
    <property type="match status" value="1"/>
</dbReference>
<keyword evidence="3" id="KW-0677">Repeat</keyword>
<dbReference type="GO" id="GO:0061809">
    <property type="term" value="F:NAD+ nucleosidase activity, cyclic ADP-ribose generating"/>
    <property type="evidence" value="ECO:0007669"/>
    <property type="project" value="UniProtKB-EC"/>
</dbReference>
<dbReference type="GO" id="GO:0007165">
    <property type="term" value="P:signal transduction"/>
    <property type="evidence" value="ECO:0007669"/>
    <property type="project" value="InterPro"/>
</dbReference>